<name>A0A3A4NQ86_ABYX5</name>
<evidence type="ECO:0000313" key="2">
    <source>
        <dbReference type="Proteomes" id="UP000265882"/>
    </source>
</evidence>
<gene>
    <name evidence="1" type="ORF">C4520_07725</name>
</gene>
<sequence>MPKRKKAEFLFKTCDCGRKWKTRNEFLQDKSVKIAGYQPDFINGTYNHFLFQHRAKGCGGFLAVRASDFADLREEPCSAHLCTGHENCPGYCMNTLDLRVCSVACRNAADRQVASKLGNRRLMRALFPAIEPDVDAKPAKQKARSHS</sequence>
<proteinExistence type="predicted"/>
<comment type="caution">
    <text evidence="1">The sequence shown here is derived from an EMBL/GenBank/DDBJ whole genome shotgun (WGS) entry which is preliminary data.</text>
</comment>
<dbReference type="AlphaFoldDB" id="A0A3A4NQ86"/>
<protein>
    <submittedName>
        <fullName evidence="1">Uncharacterized protein</fullName>
    </submittedName>
</protein>
<dbReference type="EMBL" id="QZKU01000054">
    <property type="protein sequence ID" value="RJP22738.1"/>
    <property type="molecule type" value="Genomic_DNA"/>
</dbReference>
<reference evidence="1 2" key="1">
    <citation type="journal article" date="2017" name="ISME J.">
        <title>Energy and carbon metabolisms in a deep terrestrial subsurface fluid microbial community.</title>
        <authorList>
            <person name="Momper L."/>
            <person name="Jungbluth S.P."/>
            <person name="Lee M.D."/>
            <person name="Amend J.P."/>
        </authorList>
    </citation>
    <scope>NUCLEOTIDE SEQUENCE [LARGE SCALE GENOMIC DNA]</scope>
    <source>
        <strain evidence="1">SURF_5</strain>
    </source>
</reference>
<evidence type="ECO:0000313" key="1">
    <source>
        <dbReference type="EMBL" id="RJP22738.1"/>
    </source>
</evidence>
<accession>A0A3A4NQ86</accession>
<organism evidence="1 2">
    <name type="scientific">Abyssobacteria bacterium (strain SURF_5)</name>
    <dbReference type="NCBI Taxonomy" id="2093360"/>
    <lineage>
        <taxon>Bacteria</taxon>
        <taxon>Pseudomonadati</taxon>
        <taxon>Candidatus Hydrogenedentota</taxon>
        <taxon>Candidatus Abyssobacteria</taxon>
    </lineage>
</organism>
<dbReference type="Proteomes" id="UP000265882">
    <property type="component" value="Unassembled WGS sequence"/>
</dbReference>